<accession>A0A147H0B5</accession>
<name>A0A147H0B5_9BURK</name>
<comment type="caution">
    <text evidence="1">The sequence shown here is derived from an EMBL/GenBank/DDBJ whole genome shotgun (WGS) entry which is preliminary data.</text>
</comment>
<dbReference type="OrthoDB" id="8794793at2"/>
<proteinExistence type="predicted"/>
<sequence>MSIVAPFAGIERMVNAGAAALLANAIAQVAGGEPFGVVFERSPAVFDGMAETVGPTVQFDLAKAPGLTMDAPIVIDGETWLVAGGLMPEASGWVTVRLSKGL</sequence>
<evidence type="ECO:0000313" key="1">
    <source>
        <dbReference type="EMBL" id="KTT23243.1"/>
    </source>
</evidence>
<keyword evidence="2" id="KW-1185">Reference proteome</keyword>
<protein>
    <submittedName>
        <fullName evidence="1">Uncharacterized protein</fullName>
    </submittedName>
</protein>
<dbReference type="RefSeq" id="WP_058641556.1">
    <property type="nucleotide sequence ID" value="NZ_LDSL01000051.1"/>
</dbReference>
<dbReference type="EMBL" id="LDSL01000051">
    <property type="protein sequence ID" value="KTT23243.1"/>
    <property type="molecule type" value="Genomic_DNA"/>
</dbReference>
<dbReference type="AlphaFoldDB" id="A0A147H0B5"/>
<gene>
    <name evidence="1" type="ORF">NS331_08485</name>
</gene>
<evidence type="ECO:0000313" key="2">
    <source>
        <dbReference type="Proteomes" id="UP000072741"/>
    </source>
</evidence>
<organism evidence="1 2">
    <name type="scientific">Pseudacidovorax intermedius</name>
    <dbReference type="NCBI Taxonomy" id="433924"/>
    <lineage>
        <taxon>Bacteria</taxon>
        <taxon>Pseudomonadati</taxon>
        <taxon>Pseudomonadota</taxon>
        <taxon>Betaproteobacteria</taxon>
        <taxon>Burkholderiales</taxon>
        <taxon>Comamonadaceae</taxon>
        <taxon>Pseudacidovorax</taxon>
    </lineage>
</organism>
<dbReference type="Proteomes" id="UP000072741">
    <property type="component" value="Unassembled WGS sequence"/>
</dbReference>
<reference evidence="1 2" key="1">
    <citation type="journal article" date="2016" name="Front. Microbiol.">
        <title>Genomic Resource of Rice Seed Associated Bacteria.</title>
        <authorList>
            <person name="Midha S."/>
            <person name="Bansal K."/>
            <person name="Sharma S."/>
            <person name="Kumar N."/>
            <person name="Patil P.P."/>
            <person name="Chaudhry V."/>
            <person name="Patil P.B."/>
        </authorList>
    </citation>
    <scope>NUCLEOTIDE SEQUENCE [LARGE SCALE GENOMIC DNA]</scope>
    <source>
        <strain evidence="1 2">NS331</strain>
    </source>
</reference>